<dbReference type="InterPro" id="IPR018062">
    <property type="entry name" value="HTH_AraC-typ_CS"/>
</dbReference>
<evidence type="ECO:0000256" key="3">
    <source>
        <dbReference type="ARBA" id="ARBA00023163"/>
    </source>
</evidence>
<keyword evidence="3" id="KW-0804">Transcription</keyword>
<dbReference type="PRINTS" id="PR00032">
    <property type="entry name" value="HTHARAC"/>
</dbReference>
<keyword evidence="2" id="KW-0238">DNA-binding</keyword>
<dbReference type="HOGENOM" id="CLU_052345_4_1_9"/>
<feature type="domain" description="HTH araC/xylS-type" evidence="4">
    <location>
        <begin position="231"/>
        <end position="330"/>
    </location>
</feature>
<proteinExistence type="predicted"/>
<dbReference type="EMBL" id="CP002175">
    <property type="protein sequence ID" value="ADO76339.1"/>
    <property type="molecule type" value="Genomic_DNA"/>
</dbReference>
<dbReference type="GO" id="GO:0003700">
    <property type="term" value="F:DNA-binding transcription factor activity"/>
    <property type="evidence" value="ECO:0007669"/>
    <property type="project" value="InterPro"/>
</dbReference>
<dbReference type="PROSITE" id="PS01124">
    <property type="entry name" value="HTH_ARAC_FAMILY_2"/>
    <property type="match status" value="1"/>
</dbReference>
<evidence type="ECO:0000256" key="2">
    <source>
        <dbReference type="ARBA" id="ARBA00023125"/>
    </source>
</evidence>
<dbReference type="RefSeq" id="WP_014552374.1">
    <property type="nucleotide sequence ID" value="NC_017455.1"/>
</dbReference>
<dbReference type="Pfam" id="PF12833">
    <property type="entry name" value="HTH_18"/>
    <property type="match status" value="1"/>
</dbReference>
<dbReference type="KEGG" id="hpk:Hprae_0182"/>
<dbReference type="Proteomes" id="UP000006866">
    <property type="component" value="Chromosome"/>
</dbReference>
<dbReference type="STRING" id="572479.Hprae_0182"/>
<evidence type="ECO:0000313" key="6">
    <source>
        <dbReference type="Proteomes" id="UP000006866"/>
    </source>
</evidence>
<protein>
    <submittedName>
        <fullName evidence="5">Transcriptional regulator, AraC family</fullName>
    </submittedName>
</protein>
<dbReference type="GO" id="GO:0043565">
    <property type="term" value="F:sequence-specific DNA binding"/>
    <property type="evidence" value="ECO:0007669"/>
    <property type="project" value="InterPro"/>
</dbReference>
<gene>
    <name evidence="5" type="ordered locus">Hprae_0182</name>
</gene>
<dbReference type="Gene3D" id="1.10.10.60">
    <property type="entry name" value="Homeodomain-like"/>
    <property type="match status" value="1"/>
</dbReference>
<evidence type="ECO:0000256" key="1">
    <source>
        <dbReference type="ARBA" id="ARBA00023015"/>
    </source>
</evidence>
<dbReference type="OrthoDB" id="113759at2"/>
<dbReference type="SUPFAM" id="SSF46689">
    <property type="entry name" value="Homeodomain-like"/>
    <property type="match status" value="1"/>
</dbReference>
<evidence type="ECO:0000259" key="4">
    <source>
        <dbReference type="PROSITE" id="PS01124"/>
    </source>
</evidence>
<dbReference type="InterPro" id="IPR053142">
    <property type="entry name" value="PchR_regulatory_protein"/>
</dbReference>
<reference evidence="6" key="1">
    <citation type="submission" date="2010-10" db="EMBL/GenBank/DDBJ databases">
        <title>The complete genome of Halanaerobium praevalens DSM 2228.</title>
        <authorList>
            <consortium name="US DOE Joint Genome Institute (JGI-PGF)"/>
            <person name="Lucas S."/>
            <person name="Copeland A."/>
            <person name="Lapidus A."/>
            <person name="Glavina del Rio T."/>
            <person name="Dalin E."/>
            <person name="Tice H."/>
            <person name="Bruce D."/>
            <person name="Goodwin L."/>
            <person name="Pitluck S."/>
            <person name="Kyrpides N."/>
            <person name="Mavromatis K."/>
            <person name="Ivanova N."/>
            <person name="Ovchinnikova G."/>
            <person name="Chertkov O."/>
            <person name="Detter J.C."/>
            <person name="Han C."/>
            <person name="Larimer F."/>
            <person name="Land M."/>
            <person name="Hauser L."/>
            <person name="Markowitz V."/>
            <person name="Cheng J.-F."/>
            <person name="Hugenholtz P."/>
            <person name="Woyke T."/>
            <person name="Wu D."/>
            <person name="Tindall B."/>
            <person name="Pomrenke H.G."/>
            <person name="Brambilla E."/>
            <person name="Klenk H.-P."/>
            <person name="Eisen J.A."/>
        </authorList>
    </citation>
    <scope>NUCLEOTIDE SEQUENCE [LARGE SCALE GENOMIC DNA]</scope>
    <source>
        <strain evidence="6">ATCC 33744 / DSM 2228 / GSL</strain>
    </source>
</reference>
<organism evidence="5 6">
    <name type="scientific">Halanaerobium praevalens (strain ATCC 33744 / DSM 2228 / GSL)</name>
    <dbReference type="NCBI Taxonomy" id="572479"/>
    <lineage>
        <taxon>Bacteria</taxon>
        <taxon>Bacillati</taxon>
        <taxon>Bacillota</taxon>
        <taxon>Clostridia</taxon>
        <taxon>Halanaerobiales</taxon>
        <taxon>Halanaerobiaceae</taxon>
        <taxon>Halanaerobium</taxon>
    </lineage>
</organism>
<keyword evidence="1" id="KW-0805">Transcription regulation</keyword>
<keyword evidence="6" id="KW-1185">Reference proteome</keyword>
<dbReference type="eggNOG" id="COG2207">
    <property type="taxonomic scope" value="Bacteria"/>
</dbReference>
<dbReference type="PANTHER" id="PTHR47893">
    <property type="entry name" value="REGULATORY PROTEIN PCHR"/>
    <property type="match status" value="1"/>
</dbReference>
<sequence length="333" mass="39194">MKKYTFKNTDEYFKKMADEMGILKEVGEVNINNYQIKKSQGEGYIKRLKFGKGIEIIIGDFRLNKVLQYEYNLKIEKGIEIIYFLKGWTKFRDYSLTDEIEINENEFRYWDGGINNQGWMKYPQNIDIFFVNIYFNKRFIKEISFQGDRELEKIIFKDTNRRLTKKIEIPELIVPFKQIIQNSGDFSSPAKILYLQSKAVEIISYFIEDQFLATNKKENTINKTEDIKKIKEAKKIMASNLIDPFSISELSKKVGLNNYKLKVGFNEIYNATPFSCLRSLRMEKAKEFLIQENGSNIMEIANRVGYSNSSHFAAAFKKEYGLNPSVFRRKISF</sequence>
<dbReference type="PATRIC" id="fig|572479.3.peg.183"/>
<reference evidence="5 6" key="2">
    <citation type="journal article" date="2011" name="Stand. Genomic Sci.">
        <title>Complete genome sequence of the extremely halophilic Halanaerobium praevalens type strain (GSL).</title>
        <authorList>
            <person name="Ivanova N."/>
            <person name="Sikorski J."/>
            <person name="Chertkov O."/>
            <person name="Nolan M."/>
            <person name="Lucas S."/>
            <person name="Hammon N."/>
            <person name="Deshpande S."/>
            <person name="Cheng J.F."/>
            <person name="Tapia R."/>
            <person name="Han C."/>
            <person name="Goodwin L."/>
            <person name="Pitluck S."/>
            <person name="Huntemann M."/>
            <person name="Liolios K."/>
            <person name="Pagani I."/>
            <person name="Mavromatis K."/>
            <person name="Ovchinikova G."/>
            <person name="Pati A."/>
            <person name="Chen A."/>
            <person name="Palaniappan K."/>
            <person name="Land M."/>
            <person name="Hauser L."/>
            <person name="Brambilla E.M."/>
            <person name="Kannan K.P."/>
            <person name="Rohde M."/>
            <person name="Tindall B.J."/>
            <person name="Goker M."/>
            <person name="Detter J.C."/>
            <person name="Woyke T."/>
            <person name="Bristow J."/>
            <person name="Eisen J.A."/>
            <person name="Markowitz V."/>
            <person name="Hugenholtz P."/>
            <person name="Kyrpides N.C."/>
            <person name="Klenk H.P."/>
            <person name="Lapidus A."/>
        </authorList>
    </citation>
    <scope>NUCLEOTIDE SEQUENCE [LARGE SCALE GENOMIC DNA]</scope>
    <source>
        <strain evidence="6">ATCC 33744 / DSM 2228 / GSL</strain>
    </source>
</reference>
<accession>E3DME6</accession>
<dbReference type="InterPro" id="IPR020449">
    <property type="entry name" value="Tscrpt_reg_AraC-type_HTH"/>
</dbReference>
<dbReference type="SMART" id="SM00342">
    <property type="entry name" value="HTH_ARAC"/>
    <property type="match status" value="1"/>
</dbReference>
<dbReference type="PANTHER" id="PTHR47893:SF1">
    <property type="entry name" value="REGULATORY PROTEIN PCHR"/>
    <property type="match status" value="1"/>
</dbReference>
<dbReference type="InterPro" id="IPR009057">
    <property type="entry name" value="Homeodomain-like_sf"/>
</dbReference>
<dbReference type="PROSITE" id="PS00041">
    <property type="entry name" value="HTH_ARAC_FAMILY_1"/>
    <property type="match status" value="1"/>
</dbReference>
<name>E3DME6_HALPG</name>
<dbReference type="AlphaFoldDB" id="E3DME6"/>
<evidence type="ECO:0000313" key="5">
    <source>
        <dbReference type="EMBL" id="ADO76339.1"/>
    </source>
</evidence>
<dbReference type="InterPro" id="IPR018060">
    <property type="entry name" value="HTH_AraC"/>
</dbReference>